<feature type="domain" description="EF-hand" evidence="5">
    <location>
        <begin position="46"/>
        <end position="81"/>
    </location>
</feature>
<dbReference type="CDD" id="cd00051">
    <property type="entry name" value="EFh"/>
    <property type="match status" value="1"/>
</dbReference>
<protein>
    <recommendedName>
        <fullName evidence="2">Calmodulin</fullName>
    </recommendedName>
</protein>
<gene>
    <name evidence="6" type="ORF">CTAYLR_000292</name>
</gene>
<dbReference type="InterPro" id="IPR011992">
    <property type="entry name" value="EF-hand-dom_pair"/>
</dbReference>
<dbReference type="PANTHER" id="PTHR23048">
    <property type="entry name" value="MYOSIN LIGHT CHAIN 1, 3"/>
    <property type="match status" value="1"/>
</dbReference>
<keyword evidence="4" id="KW-0106">Calcium</keyword>
<dbReference type="AlphaFoldDB" id="A0AAD7XJ48"/>
<evidence type="ECO:0000259" key="5">
    <source>
        <dbReference type="PROSITE" id="PS50222"/>
    </source>
</evidence>
<evidence type="ECO:0000256" key="3">
    <source>
        <dbReference type="ARBA" id="ARBA00022737"/>
    </source>
</evidence>
<sequence length="153" mass="17073">MSAARNMSESELVEFREIFNLVDRDGGGTITKEELGELMDTLGIDASPEEIDLMIHEIDQDSNGEIDFDEFVAVMSRKVSATYTADQVKNAFKVFEGAAPPGFIKVDVLIRALTNDGTDKLTEDQAHDLISQLEPDRNGMINYVDYVNMMMDN</sequence>
<name>A0AAD7XJ48_9STRA</name>
<dbReference type="GO" id="GO:0005509">
    <property type="term" value="F:calcium ion binding"/>
    <property type="evidence" value="ECO:0007669"/>
    <property type="project" value="InterPro"/>
</dbReference>
<dbReference type="PANTHER" id="PTHR23048:SF0">
    <property type="entry name" value="CALMODULIN LIKE 3"/>
    <property type="match status" value="1"/>
</dbReference>
<evidence type="ECO:0000313" key="6">
    <source>
        <dbReference type="EMBL" id="KAJ8603847.1"/>
    </source>
</evidence>
<dbReference type="PROSITE" id="PS00018">
    <property type="entry name" value="EF_HAND_1"/>
    <property type="match status" value="2"/>
</dbReference>
<evidence type="ECO:0000256" key="1">
    <source>
        <dbReference type="ARBA" id="ARBA00005253"/>
    </source>
</evidence>
<keyword evidence="3" id="KW-0677">Repeat</keyword>
<organism evidence="6 7">
    <name type="scientific">Chrysophaeum taylorii</name>
    <dbReference type="NCBI Taxonomy" id="2483200"/>
    <lineage>
        <taxon>Eukaryota</taxon>
        <taxon>Sar</taxon>
        <taxon>Stramenopiles</taxon>
        <taxon>Ochrophyta</taxon>
        <taxon>Pelagophyceae</taxon>
        <taxon>Pelagomonadales</taxon>
        <taxon>Pelagomonadaceae</taxon>
        <taxon>Chrysophaeum</taxon>
    </lineage>
</organism>
<dbReference type="InterPro" id="IPR050230">
    <property type="entry name" value="CALM/Myosin/TropC-like"/>
</dbReference>
<dbReference type="Pfam" id="PF13499">
    <property type="entry name" value="EF-hand_7"/>
    <property type="match status" value="1"/>
</dbReference>
<dbReference type="Proteomes" id="UP001230188">
    <property type="component" value="Unassembled WGS sequence"/>
</dbReference>
<feature type="domain" description="EF-hand" evidence="5">
    <location>
        <begin position="10"/>
        <end position="45"/>
    </location>
</feature>
<dbReference type="SUPFAM" id="SSF47473">
    <property type="entry name" value="EF-hand"/>
    <property type="match status" value="1"/>
</dbReference>
<dbReference type="Gene3D" id="1.10.238.10">
    <property type="entry name" value="EF-hand"/>
    <property type="match status" value="2"/>
</dbReference>
<evidence type="ECO:0000313" key="7">
    <source>
        <dbReference type="Proteomes" id="UP001230188"/>
    </source>
</evidence>
<proteinExistence type="inferred from homology"/>
<dbReference type="SMART" id="SM00054">
    <property type="entry name" value="EFh"/>
    <property type="match status" value="3"/>
</dbReference>
<dbReference type="GO" id="GO:0016460">
    <property type="term" value="C:myosin II complex"/>
    <property type="evidence" value="ECO:0007669"/>
    <property type="project" value="TreeGrafter"/>
</dbReference>
<comment type="caution">
    <text evidence="6">The sequence shown here is derived from an EMBL/GenBank/DDBJ whole genome shotgun (WGS) entry which is preliminary data.</text>
</comment>
<dbReference type="InterPro" id="IPR002048">
    <property type="entry name" value="EF_hand_dom"/>
</dbReference>
<dbReference type="FunFam" id="1.10.238.10:FF:000178">
    <property type="entry name" value="Calmodulin-2 A"/>
    <property type="match status" value="1"/>
</dbReference>
<dbReference type="PROSITE" id="PS50222">
    <property type="entry name" value="EF_HAND_2"/>
    <property type="match status" value="2"/>
</dbReference>
<reference evidence="6" key="1">
    <citation type="submission" date="2023-01" db="EMBL/GenBank/DDBJ databases">
        <title>Metagenome sequencing of chrysophaentin producing Chrysophaeum taylorii.</title>
        <authorList>
            <person name="Davison J."/>
            <person name="Bewley C."/>
        </authorList>
    </citation>
    <scope>NUCLEOTIDE SEQUENCE</scope>
    <source>
        <strain evidence="6">NIES-1699</strain>
    </source>
</reference>
<evidence type="ECO:0000256" key="4">
    <source>
        <dbReference type="ARBA" id="ARBA00022837"/>
    </source>
</evidence>
<dbReference type="InterPro" id="IPR018247">
    <property type="entry name" value="EF_Hand_1_Ca_BS"/>
</dbReference>
<evidence type="ECO:0000256" key="2">
    <source>
        <dbReference type="ARBA" id="ARBA00020786"/>
    </source>
</evidence>
<dbReference type="EMBL" id="JAQMWT010000344">
    <property type="protein sequence ID" value="KAJ8603847.1"/>
    <property type="molecule type" value="Genomic_DNA"/>
</dbReference>
<keyword evidence="7" id="KW-1185">Reference proteome</keyword>
<accession>A0AAD7XJ48</accession>
<comment type="similarity">
    <text evidence="1">Belongs to the centrin family.</text>
</comment>